<dbReference type="EMBL" id="UOFM01000454">
    <property type="protein sequence ID" value="VAW82195.1"/>
    <property type="molecule type" value="Genomic_DNA"/>
</dbReference>
<dbReference type="Pfam" id="PF00015">
    <property type="entry name" value="MCPsignal"/>
    <property type="match status" value="1"/>
</dbReference>
<dbReference type="PROSITE" id="PS50111">
    <property type="entry name" value="CHEMOTAXIS_TRANSDUC_2"/>
    <property type="match status" value="1"/>
</dbReference>
<organism evidence="6">
    <name type="scientific">hydrothermal vent metagenome</name>
    <dbReference type="NCBI Taxonomy" id="652676"/>
    <lineage>
        <taxon>unclassified sequences</taxon>
        <taxon>metagenomes</taxon>
        <taxon>ecological metagenomes</taxon>
    </lineage>
</organism>
<evidence type="ECO:0000256" key="1">
    <source>
        <dbReference type="ARBA" id="ARBA00023224"/>
    </source>
</evidence>
<dbReference type="SMART" id="SM00283">
    <property type="entry name" value="MA"/>
    <property type="match status" value="1"/>
</dbReference>
<sequence>MFGTMNFGSLFWKLAIPVIALFTVTIVALSFYIPDQIQDRAIEGATSASKQTAKQFKVLRKYYVQNVLKKVKAGSDMKPAINHKDDPKAFPLPATMIQDLSALLKNEGTTINLYSAYPFPNRESRVLDSFQIKAWDYLVKNPESVYVAETKKDGKTIVRVAVADVMVTEGCVNCHNSRADTPKADWKLGDVRGVLEVNSDISEQVAASTATGEKIMFALIGIMLVIVAAIYFVYKVVIARKLTALNNSINDLATGSSDLTQRLDDSGTDEISGLAHGFNKFLENHRTFIKEIAGSAQQLSASSAAMASITSQAKEDATEQKNQISQVATAVHEMAATIQEVARNTTTADDSASKASEETLSGQQVVEDNIRITNTLSNEIEKAAEVIQSLSADSEGIGKVLDVIRGISEQTNLLALNAAIEAARAGEHGRGFAVVADEVRTLASKTQDSTVEIQEMIERLQQGADGAVTVMDRGIETVGASVKQATQTGETLAIITSAVNNISGINAQIACAVEEQSAVAEEINKNVMMVDDLAQRSDEASTNIATSNEQLSYLAENLATLVSRFKLD</sequence>
<dbReference type="Pfam" id="PF11845">
    <property type="entry name" value="Tll0287-like"/>
    <property type="match status" value="1"/>
</dbReference>
<dbReference type="GO" id="GO:0004888">
    <property type="term" value="F:transmembrane signaling receptor activity"/>
    <property type="evidence" value="ECO:0007669"/>
    <property type="project" value="InterPro"/>
</dbReference>
<dbReference type="Gene3D" id="1.10.287.950">
    <property type="entry name" value="Methyl-accepting chemotaxis protein"/>
    <property type="match status" value="1"/>
</dbReference>
<accession>A0A3B0YMP5</accession>
<evidence type="ECO:0000256" key="3">
    <source>
        <dbReference type="SAM" id="Phobius"/>
    </source>
</evidence>
<dbReference type="GO" id="GO:0007165">
    <property type="term" value="P:signal transduction"/>
    <property type="evidence" value="ECO:0007669"/>
    <property type="project" value="UniProtKB-KW"/>
</dbReference>
<feature type="transmembrane region" description="Helical" evidence="3">
    <location>
        <begin position="215"/>
        <end position="234"/>
    </location>
</feature>
<feature type="domain" description="Methyl-accepting transducer" evidence="4">
    <location>
        <begin position="295"/>
        <end position="531"/>
    </location>
</feature>
<feature type="domain" description="HAMP" evidence="5">
    <location>
        <begin position="236"/>
        <end position="290"/>
    </location>
</feature>
<comment type="similarity">
    <text evidence="2">Belongs to the methyl-accepting chemotaxis (MCP) protein family.</text>
</comment>
<dbReference type="InterPro" id="IPR021796">
    <property type="entry name" value="Tll0287-like_dom"/>
</dbReference>
<dbReference type="SMART" id="SM00304">
    <property type="entry name" value="HAMP"/>
    <property type="match status" value="1"/>
</dbReference>
<name>A0A3B0YMP5_9ZZZZ</name>
<dbReference type="PANTHER" id="PTHR32089:SF112">
    <property type="entry name" value="LYSOZYME-LIKE PROTEIN-RELATED"/>
    <property type="match status" value="1"/>
</dbReference>
<protein>
    <recommendedName>
        <fullName evidence="7">Methyl-accepting chemotaxis sensor/transducer protein</fullName>
    </recommendedName>
</protein>
<keyword evidence="3" id="KW-1133">Transmembrane helix</keyword>
<dbReference type="FunFam" id="1.10.287.950:FF:000001">
    <property type="entry name" value="Methyl-accepting chemotaxis sensory transducer"/>
    <property type="match status" value="1"/>
</dbReference>
<dbReference type="GO" id="GO:0016020">
    <property type="term" value="C:membrane"/>
    <property type="evidence" value="ECO:0007669"/>
    <property type="project" value="InterPro"/>
</dbReference>
<dbReference type="SUPFAM" id="SSF58104">
    <property type="entry name" value="Methyl-accepting chemotaxis protein (MCP) signaling domain"/>
    <property type="match status" value="1"/>
</dbReference>
<evidence type="ECO:0000313" key="6">
    <source>
        <dbReference type="EMBL" id="VAW82195.1"/>
    </source>
</evidence>
<dbReference type="PRINTS" id="PR00260">
    <property type="entry name" value="CHEMTRNSDUCR"/>
</dbReference>
<feature type="transmembrane region" description="Helical" evidence="3">
    <location>
        <begin position="12"/>
        <end position="33"/>
    </location>
</feature>
<evidence type="ECO:0000256" key="2">
    <source>
        <dbReference type="ARBA" id="ARBA00029447"/>
    </source>
</evidence>
<dbReference type="CDD" id="cd06225">
    <property type="entry name" value="HAMP"/>
    <property type="match status" value="1"/>
</dbReference>
<dbReference type="GO" id="GO:0006935">
    <property type="term" value="P:chemotaxis"/>
    <property type="evidence" value="ECO:0007669"/>
    <property type="project" value="InterPro"/>
</dbReference>
<dbReference type="InterPro" id="IPR004089">
    <property type="entry name" value="MCPsignal_dom"/>
</dbReference>
<gene>
    <name evidence="6" type="ORF">MNBD_GAMMA14-1212</name>
</gene>
<evidence type="ECO:0008006" key="7">
    <source>
        <dbReference type="Google" id="ProtNLM"/>
    </source>
</evidence>
<dbReference type="CDD" id="cd11386">
    <property type="entry name" value="MCP_signal"/>
    <property type="match status" value="1"/>
</dbReference>
<keyword evidence="3" id="KW-0812">Transmembrane</keyword>
<dbReference type="AlphaFoldDB" id="A0A3B0YMP5"/>
<keyword evidence="3" id="KW-0472">Membrane</keyword>
<dbReference type="Pfam" id="PF00672">
    <property type="entry name" value="HAMP"/>
    <property type="match status" value="1"/>
</dbReference>
<proteinExistence type="inferred from homology"/>
<keyword evidence="1" id="KW-0807">Transducer</keyword>
<reference evidence="6" key="1">
    <citation type="submission" date="2018-06" db="EMBL/GenBank/DDBJ databases">
        <authorList>
            <person name="Zhirakovskaya E."/>
        </authorList>
    </citation>
    <scope>NUCLEOTIDE SEQUENCE</scope>
</reference>
<dbReference type="InterPro" id="IPR003660">
    <property type="entry name" value="HAMP_dom"/>
</dbReference>
<evidence type="ECO:0000259" key="5">
    <source>
        <dbReference type="PROSITE" id="PS50885"/>
    </source>
</evidence>
<evidence type="ECO:0000259" key="4">
    <source>
        <dbReference type="PROSITE" id="PS50111"/>
    </source>
</evidence>
<dbReference type="PROSITE" id="PS50885">
    <property type="entry name" value="HAMP"/>
    <property type="match status" value="1"/>
</dbReference>
<dbReference type="PANTHER" id="PTHR32089">
    <property type="entry name" value="METHYL-ACCEPTING CHEMOTAXIS PROTEIN MCPB"/>
    <property type="match status" value="1"/>
</dbReference>
<dbReference type="InterPro" id="IPR004090">
    <property type="entry name" value="Chemotax_Me-accpt_rcpt"/>
</dbReference>